<dbReference type="STRING" id="44252.DJ90_4544"/>
<dbReference type="PANTHER" id="PTHR43752:SF2">
    <property type="entry name" value="BNR_ASP-BOX REPEAT FAMILY PROTEIN"/>
    <property type="match status" value="1"/>
</dbReference>
<dbReference type="InterPro" id="IPR011040">
    <property type="entry name" value="Sialidase"/>
</dbReference>
<feature type="compositionally biased region" description="Low complexity" evidence="1">
    <location>
        <begin position="241"/>
        <end position="257"/>
    </location>
</feature>
<protein>
    <submittedName>
        <fullName evidence="3">BNR repeat-like domain protein</fullName>
    </submittedName>
</protein>
<dbReference type="RefSeq" id="WP_036625364.1">
    <property type="nucleotide sequence ID" value="NZ_CP086393.1"/>
</dbReference>
<keyword evidence="4" id="KW-1185">Reference proteome</keyword>
<dbReference type="HOGENOM" id="CLU_007128_1_0_9"/>
<feature type="compositionally biased region" description="Gly residues" evidence="1">
    <location>
        <begin position="175"/>
        <end position="191"/>
    </location>
</feature>
<dbReference type="Proteomes" id="UP000029278">
    <property type="component" value="Unassembled WGS sequence"/>
</dbReference>
<gene>
    <name evidence="3" type="ORF">DJ90_4544</name>
</gene>
<feature type="domain" description="Sialidase" evidence="2">
    <location>
        <begin position="270"/>
        <end position="386"/>
    </location>
</feature>
<feature type="domain" description="Sialidase" evidence="2">
    <location>
        <begin position="31"/>
        <end position="173"/>
    </location>
</feature>
<dbReference type="SUPFAM" id="SSF50939">
    <property type="entry name" value="Sialidases"/>
    <property type="match status" value="1"/>
</dbReference>
<reference evidence="3 4" key="1">
    <citation type="submission" date="2014-04" db="EMBL/GenBank/DDBJ databases">
        <authorList>
            <person name="Bishop-Lilly K.A."/>
            <person name="Broomall S.M."/>
            <person name="Chain P.S."/>
            <person name="Chertkov O."/>
            <person name="Coyne S.R."/>
            <person name="Daligault H.E."/>
            <person name="Davenport K.W."/>
            <person name="Erkkila T."/>
            <person name="Frey K.G."/>
            <person name="Gibbons H.S."/>
            <person name="Gu W."/>
            <person name="Jaissle J."/>
            <person name="Johnson S.L."/>
            <person name="Koroleva G.I."/>
            <person name="Ladner J.T."/>
            <person name="Lo C.-C."/>
            <person name="Minogue T.D."/>
            <person name="Munk C."/>
            <person name="Palacios G.F."/>
            <person name="Redden C.L."/>
            <person name="Rosenzweig C.N."/>
            <person name="Scholz M.B."/>
            <person name="Teshima H."/>
            <person name="Xu Y."/>
        </authorList>
    </citation>
    <scope>NUCLEOTIDE SEQUENCE [LARGE SCALE GENOMIC DNA]</scope>
    <source>
        <strain evidence="3 4">8244</strain>
    </source>
</reference>
<dbReference type="GeneID" id="77009049"/>
<evidence type="ECO:0000313" key="4">
    <source>
        <dbReference type="Proteomes" id="UP000029278"/>
    </source>
</evidence>
<organism evidence="3 4">
    <name type="scientific">Paenibacillus macerans</name>
    <name type="common">Bacillus macerans</name>
    <dbReference type="NCBI Taxonomy" id="44252"/>
    <lineage>
        <taxon>Bacteria</taxon>
        <taxon>Bacillati</taxon>
        <taxon>Bacillota</taxon>
        <taxon>Bacilli</taxon>
        <taxon>Bacillales</taxon>
        <taxon>Paenibacillaceae</taxon>
        <taxon>Paenibacillus</taxon>
    </lineage>
</organism>
<dbReference type="PATRIC" id="fig|44252.3.peg.4801"/>
<dbReference type="Gene3D" id="2.120.10.10">
    <property type="match status" value="2"/>
</dbReference>
<feature type="region of interest" description="Disordered" evidence="1">
    <location>
        <begin position="226"/>
        <end position="257"/>
    </location>
</feature>
<dbReference type="CDD" id="cd15482">
    <property type="entry name" value="Sialidase_non-viral"/>
    <property type="match status" value="1"/>
</dbReference>
<dbReference type="Pfam" id="PF13088">
    <property type="entry name" value="BNR_2"/>
    <property type="match status" value="2"/>
</dbReference>
<sequence length="407" mass="42909">MLKKIEKELIMNGEKPFACCHASHLAVLEGGDALAVWFAGSREGADDTAIWGARRSGGVWSEPGKLADEPDEPCWNPVLLVLESGEIILFYKAGRLIKEWRTLFKRSADGGRTWTMAAELVPGDRGGRGPVRNKAIVLADGAWLAPASTEDGLWRAFTDRSDDRGRSWRRSGWVGIPGIGGEDAGPAGGISGSVTASASGSLAGSSGESAFGAAAGNGGVPADCSVPEGGVAPVDDAPLNGSAPGHGAASAIGGAAPASDIPVSEQSFYGRGVIQPSLWESRPGEVHMLLRSTEGQIYRSDSPDGGLTWSEAYPTGLPNNNSGLDVARLDDGTLVLCSNPVGANWGPRTPLTLDISRDNGLTWRREAVLEDGEGEYSYPALIVHGGILYLTYTWNRENIAFVRLRWK</sequence>
<evidence type="ECO:0000313" key="3">
    <source>
        <dbReference type="EMBL" id="KFN00897.1"/>
    </source>
</evidence>
<accession>A0A090YRK8</accession>
<dbReference type="InterPro" id="IPR036278">
    <property type="entry name" value="Sialidase_sf"/>
</dbReference>
<comment type="caution">
    <text evidence="3">The sequence shown here is derived from an EMBL/GenBank/DDBJ whole genome shotgun (WGS) entry which is preliminary data.</text>
</comment>
<evidence type="ECO:0000256" key="1">
    <source>
        <dbReference type="SAM" id="MobiDB-lite"/>
    </source>
</evidence>
<proteinExistence type="predicted"/>
<dbReference type="AlphaFoldDB" id="A0A090YRK8"/>
<dbReference type="EMBL" id="JMQA01000039">
    <property type="protein sequence ID" value="KFN00897.1"/>
    <property type="molecule type" value="Genomic_DNA"/>
</dbReference>
<dbReference type="PANTHER" id="PTHR43752">
    <property type="entry name" value="BNR/ASP-BOX REPEAT FAMILY PROTEIN"/>
    <property type="match status" value="1"/>
</dbReference>
<evidence type="ECO:0000259" key="2">
    <source>
        <dbReference type="Pfam" id="PF13088"/>
    </source>
</evidence>
<name>A0A090YRK8_PAEMA</name>
<feature type="region of interest" description="Disordered" evidence="1">
    <location>
        <begin position="161"/>
        <end position="192"/>
    </location>
</feature>